<dbReference type="Proteomes" id="UP000003477">
    <property type="component" value="Unassembled WGS sequence"/>
</dbReference>
<dbReference type="PATRIC" id="fig|423471.3.peg.4379"/>
<evidence type="ECO:0000313" key="1">
    <source>
        <dbReference type="EMBL" id="EHJ10567.1"/>
    </source>
</evidence>
<evidence type="ECO:0000313" key="2">
    <source>
        <dbReference type="Proteomes" id="UP000003477"/>
    </source>
</evidence>
<comment type="caution">
    <text evidence="1">The sequence shown here is derived from an EMBL/GenBank/DDBJ whole genome shotgun (WGS) entry which is preliminary data.</text>
</comment>
<accession>G5JB64</accession>
<dbReference type="AlphaFoldDB" id="G5JB64"/>
<proteinExistence type="predicted"/>
<sequence>MVQQITYLKWWVTVPIKTYDVFIKIKSAANPPYDLIC</sequence>
<reference evidence="1 2" key="1">
    <citation type="journal article" date="2011" name="Front. Microbiol.">
        <title>Two Strains of Crocosphaera watsonii with Highly Conserved Genomes are Distinguished by Strain-Specific Features.</title>
        <authorList>
            <person name="Bench S.R."/>
            <person name="Ilikchyan I.N."/>
            <person name="Tripp H.J."/>
            <person name="Zehr J.P."/>
        </authorList>
    </citation>
    <scope>NUCLEOTIDE SEQUENCE [LARGE SCALE GENOMIC DNA]</scope>
    <source>
        <strain evidence="1 2">WH 0003</strain>
    </source>
</reference>
<gene>
    <name evidence="1" type="ORF">CWATWH0003_4676</name>
</gene>
<protein>
    <submittedName>
        <fullName evidence="1">Uncharacterized protein</fullName>
    </submittedName>
</protein>
<name>G5JB64_CROWT</name>
<dbReference type="EMBL" id="AESD01000704">
    <property type="protein sequence ID" value="EHJ10567.1"/>
    <property type="molecule type" value="Genomic_DNA"/>
</dbReference>
<organism evidence="1 2">
    <name type="scientific">Crocosphaera watsonii WH 0003</name>
    <dbReference type="NCBI Taxonomy" id="423471"/>
    <lineage>
        <taxon>Bacteria</taxon>
        <taxon>Bacillati</taxon>
        <taxon>Cyanobacteriota</taxon>
        <taxon>Cyanophyceae</taxon>
        <taxon>Oscillatoriophycideae</taxon>
        <taxon>Chroococcales</taxon>
        <taxon>Aphanothecaceae</taxon>
        <taxon>Crocosphaera</taxon>
    </lineage>
</organism>